<dbReference type="RefSeq" id="WP_163481056.1">
    <property type="nucleotide sequence ID" value="NZ_JAAGWF010000008.1"/>
</dbReference>
<dbReference type="Gene3D" id="3.30.565.10">
    <property type="entry name" value="Histidine kinase-like ATPase, C-terminal domain"/>
    <property type="match status" value="1"/>
</dbReference>
<feature type="compositionally biased region" description="Polar residues" evidence="2">
    <location>
        <begin position="1"/>
        <end position="18"/>
    </location>
</feature>
<dbReference type="AlphaFoldDB" id="A0A7K3W121"/>
<dbReference type="GO" id="GO:0005524">
    <property type="term" value="F:ATP binding"/>
    <property type="evidence" value="ECO:0007669"/>
    <property type="project" value="UniProtKB-KW"/>
</dbReference>
<feature type="region of interest" description="Disordered" evidence="2">
    <location>
        <begin position="154"/>
        <end position="178"/>
    </location>
</feature>
<keyword evidence="1" id="KW-0418">Kinase</keyword>
<dbReference type="CDD" id="cd16936">
    <property type="entry name" value="HATPase_RsbW-like"/>
    <property type="match status" value="1"/>
</dbReference>
<dbReference type="GO" id="GO:0004674">
    <property type="term" value="F:protein serine/threonine kinase activity"/>
    <property type="evidence" value="ECO:0007669"/>
    <property type="project" value="UniProtKB-KW"/>
</dbReference>
<sequence length="178" mass="19846">MSAYSNSPSVSATTADEQTVSDEPPENPTGADSPVNREPSPDDRREAWRLPSVLISVRVMRQRLRDCLRRKTALSHDETEDLLLAASEAANNAVEHAQQPTEPFFDVSSHIDDEQVTVVVQDHGGWQQPRSPSYRGRGLAMMRALVHTTVTTRPHGTTVTMRSRWHRRGAETEEGHPS</sequence>
<dbReference type="PANTHER" id="PTHR35526:SF3">
    <property type="entry name" value="ANTI-SIGMA-F FACTOR RSBW"/>
    <property type="match status" value="1"/>
</dbReference>
<dbReference type="InterPro" id="IPR003594">
    <property type="entry name" value="HATPase_dom"/>
</dbReference>
<accession>A0A7K3W121</accession>
<reference evidence="4 5" key="1">
    <citation type="submission" date="2020-02" db="EMBL/GenBank/DDBJ databases">
        <title>Geodermatophilus sabuli CPCC 205279 I12A-02694.</title>
        <authorList>
            <person name="Jiang Z."/>
        </authorList>
    </citation>
    <scope>NUCLEOTIDE SEQUENCE [LARGE SCALE GENOMIC DNA]</scope>
    <source>
        <strain evidence="4 5">I12A-02694</strain>
    </source>
</reference>
<gene>
    <name evidence="4" type="ORF">GCU56_08370</name>
</gene>
<keyword evidence="5" id="KW-1185">Reference proteome</keyword>
<dbReference type="Pfam" id="PF13581">
    <property type="entry name" value="HATPase_c_2"/>
    <property type="match status" value="1"/>
</dbReference>
<dbReference type="InterPro" id="IPR036890">
    <property type="entry name" value="HATPase_C_sf"/>
</dbReference>
<keyword evidence="1" id="KW-0808">Transferase</keyword>
<name>A0A7K3W121_9ACTN</name>
<evidence type="ECO:0000313" key="4">
    <source>
        <dbReference type="EMBL" id="NEK57884.1"/>
    </source>
</evidence>
<feature type="region of interest" description="Disordered" evidence="2">
    <location>
        <begin position="1"/>
        <end position="44"/>
    </location>
</feature>
<keyword evidence="4" id="KW-0067">ATP-binding</keyword>
<feature type="domain" description="Histidine kinase/HSP90-like ATPase" evidence="3">
    <location>
        <begin position="54"/>
        <end position="162"/>
    </location>
</feature>
<protein>
    <submittedName>
        <fullName evidence="4">ATP-binding protein</fullName>
    </submittedName>
</protein>
<evidence type="ECO:0000259" key="3">
    <source>
        <dbReference type="Pfam" id="PF13581"/>
    </source>
</evidence>
<dbReference type="PANTHER" id="PTHR35526">
    <property type="entry name" value="ANTI-SIGMA-F FACTOR RSBW-RELATED"/>
    <property type="match status" value="1"/>
</dbReference>
<dbReference type="SUPFAM" id="SSF55874">
    <property type="entry name" value="ATPase domain of HSP90 chaperone/DNA topoisomerase II/histidine kinase"/>
    <property type="match status" value="1"/>
</dbReference>
<comment type="caution">
    <text evidence="4">The sequence shown here is derived from an EMBL/GenBank/DDBJ whole genome shotgun (WGS) entry which is preliminary data.</text>
</comment>
<keyword evidence="1" id="KW-0723">Serine/threonine-protein kinase</keyword>
<organism evidence="4 5">
    <name type="scientific">Geodermatophilus sabuli</name>
    <dbReference type="NCBI Taxonomy" id="1564158"/>
    <lineage>
        <taxon>Bacteria</taxon>
        <taxon>Bacillati</taxon>
        <taxon>Actinomycetota</taxon>
        <taxon>Actinomycetes</taxon>
        <taxon>Geodermatophilales</taxon>
        <taxon>Geodermatophilaceae</taxon>
        <taxon>Geodermatophilus</taxon>
    </lineage>
</organism>
<evidence type="ECO:0000256" key="2">
    <source>
        <dbReference type="SAM" id="MobiDB-lite"/>
    </source>
</evidence>
<feature type="compositionally biased region" description="Basic and acidic residues" evidence="2">
    <location>
        <begin position="168"/>
        <end position="178"/>
    </location>
</feature>
<evidence type="ECO:0000313" key="5">
    <source>
        <dbReference type="Proteomes" id="UP000470246"/>
    </source>
</evidence>
<dbReference type="InterPro" id="IPR050267">
    <property type="entry name" value="Anti-sigma-factor_SerPK"/>
</dbReference>
<evidence type="ECO:0000256" key="1">
    <source>
        <dbReference type="ARBA" id="ARBA00022527"/>
    </source>
</evidence>
<dbReference type="Proteomes" id="UP000470246">
    <property type="component" value="Unassembled WGS sequence"/>
</dbReference>
<keyword evidence="4" id="KW-0547">Nucleotide-binding</keyword>
<dbReference type="EMBL" id="JAAGWF010000008">
    <property type="protein sequence ID" value="NEK57884.1"/>
    <property type="molecule type" value="Genomic_DNA"/>
</dbReference>
<proteinExistence type="predicted"/>